<dbReference type="CDD" id="cd07505">
    <property type="entry name" value="HAD_BPGM-like"/>
    <property type="match status" value="1"/>
</dbReference>
<accession>A0A382K3L2</accession>
<feature type="non-terminal residue" evidence="5">
    <location>
        <position position="1"/>
    </location>
</feature>
<keyword evidence="3" id="KW-0460">Magnesium</keyword>
<dbReference type="InterPro" id="IPR023214">
    <property type="entry name" value="HAD_sf"/>
</dbReference>
<dbReference type="Pfam" id="PF13419">
    <property type="entry name" value="HAD_2"/>
    <property type="match status" value="1"/>
</dbReference>
<evidence type="ECO:0000256" key="4">
    <source>
        <dbReference type="ARBA" id="ARBA00023277"/>
    </source>
</evidence>
<dbReference type="PANTHER" id="PTHR46193:SF18">
    <property type="entry name" value="HEXITOL PHOSPHATASE B"/>
    <property type="match status" value="1"/>
</dbReference>
<comment type="cofactor">
    <cofactor evidence="1">
        <name>Mg(2+)</name>
        <dbReference type="ChEBI" id="CHEBI:18420"/>
    </cofactor>
</comment>
<dbReference type="Gene3D" id="3.40.50.1000">
    <property type="entry name" value="HAD superfamily/HAD-like"/>
    <property type="match status" value="1"/>
</dbReference>
<evidence type="ECO:0008006" key="6">
    <source>
        <dbReference type="Google" id="ProtNLM"/>
    </source>
</evidence>
<dbReference type="InterPro" id="IPR041492">
    <property type="entry name" value="HAD_2"/>
</dbReference>
<evidence type="ECO:0000313" key="5">
    <source>
        <dbReference type="EMBL" id="SVC17251.1"/>
    </source>
</evidence>
<sequence length="197" mass="22548">VLVDATEWHYESLNAALKEICGFVIKREEHISTFNGIPTMKKLEILNNQGRLDRKLFDKIWEKKQEKTFEVIEKSALTDPSKIRLHEQTKNFKKVCVTNSIRKSALLMLEKTGQLQYMDFVISNEDVSTPKPSPEGYKAAIEKLNLDVKECMIVEDSPKGLDAARQSGANVYEVSGYHEVTLENILNKISYFSTNNF</sequence>
<reference evidence="5" key="1">
    <citation type="submission" date="2018-05" db="EMBL/GenBank/DDBJ databases">
        <authorList>
            <person name="Lanie J.A."/>
            <person name="Ng W.-L."/>
            <person name="Kazmierczak K.M."/>
            <person name="Andrzejewski T.M."/>
            <person name="Davidsen T.M."/>
            <person name="Wayne K.J."/>
            <person name="Tettelin H."/>
            <person name="Glass J.I."/>
            <person name="Rusch D."/>
            <person name="Podicherti R."/>
            <person name="Tsui H.-C.T."/>
            <person name="Winkler M.E."/>
        </authorList>
    </citation>
    <scope>NUCLEOTIDE SEQUENCE</scope>
</reference>
<evidence type="ECO:0000256" key="3">
    <source>
        <dbReference type="ARBA" id="ARBA00022842"/>
    </source>
</evidence>
<gene>
    <name evidence="5" type="ORF">METZ01_LOCUS270105</name>
</gene>
<dbReference type="GO" id="GO:0003824">
    <property type="term" value="F:catalytic activity"/>
    <property type="evidence" value="ECO:0007669"/>
    <property type="project" value="UniProtKB-ARBA"/>
</dbReference>
<keyword evidence="4" id="KW-0119">Carbohydrate metabolism</keyword>
<dbReference type="InterPro" id="IPR051600">
    <property type="entry name" value="Beta-PGM-like"/>
</dbReference>
<dbReference type="PANTHER" id="PTHR46193">
    <property type="entry name" value="6-PHOSPHOGLUCONATE PHOSPHATASE"/>
    <property type="match status" value="1"/>
</dbReference>
<organism evidence="5">
    <name type="scientific">marine metagenome</name>
    <dbReference type="NCBI Taxonomy" id="408172"/>
    <lineage>
        <taxon>unclassified sequences</taxon>
        <taxon>metagenomes</taxon>
        <taxon>ecological metagenomes</taxon>
    </lineage>
</organism>
<keyword evidence="2" id="KW-0479">Metal-binding</keyword>
<evidence type="ECO:0000256" key="1">
    <source>
        <dbReference type="ARBA" id="ARBA00001946"/>
    </source>
</evidence>
<evidence type="ECO:0000256" key="2">
    <source>
        <dbReference type="ARBA" id="ARBA00022723"/>
    </source>
</evidence>
<name>A0A382K3L2_9ZZZZ</name>
<dbReference type="InterPro" id="IPR006439">
    <property type="entry name" value="HAD-SF_hydro_IA"/>
</dbReference>
<dbReference type="Gene3D" id="1.10.150.240">
    <property type="entry name" value="Putative phosphatase, domain 2"/>
    <property type="match status" value="1"/>
</dbReference>
<protein>
    <recommendedName>
        <fullName evidence="6">FCP1 homology domain-containing protein</fullName>
    </recommendedName>
</protein>
<dbReference type="SUPFAM" id="SSF56784">
    <property type="entry name" value="HAD-like"/>
    <property type="match status" value="1"/>
</dbReference>
<dbReference type="InterPro" id="IPR023198">
    <property type="entry name" value="PGP-like_dom2"/>
</dbReference>
<dbReference type="EMBL" id="UINC01077272">
    <property type="protein sequence ID" value="SVC17251.1"/>
    <property type="molecule type" value="Genomic_DNA"/>
</dbReference>
<dbReference type="GO" id="GO:0046872">
    <property type="term" value="F:metal ion binding"/>
    <property type="evidence" value="ECO:0007669"/>
    <property type="project" value="UniProtKB-KW"/>
</dbReference>
<proteinExistence type="predicted"/>
<dbReference type="AlphaFoldDB" id="A0A382K3L2"/>
<dbReference type="InterPro" id="IPR036412">
    <property type="entry name" value="HAD-like_sf"/>
</dbReference>
<dbReference type="NCBIfam" id="TIGR01509">
    <property type="entry name" value="HAD-SF-IA-v3"/>
    <property type="match status" value="1"/>
</dbReference>